<protein>
    <submittedName>
        <fullName evidence="1">Uncharacterized protein</fullName>
    </submittedName>
</protein>
<dbReference type="EMBL" id="OX597823">
    <property type="protein sequence ID" value="CAI9729347.1"/>
    <property type="molecule type" value="Genomic_DNA"/>
</dbReference>
<name>A0AA36B9R5_OCTVU</name>
<evidence type="ECO:0000313" key="1">
    <source>
        <dbReference type="EMBL" id="CAI9729347.1"/>
    </source>
</evidence>
<organism evidence="1 2">
    <name type="scientific">Octopus vulgaris</name>
    <name type="common">Common octopus</name>
    <dbReference type="NCBI Taxonomy" id="6645"/>
    <lineage>
        <taxon>Eukaryota</taxon>
        <taxon>Metazoa</taxon>
        <taxon>Spiralia</taxon>
        <taxon>Lophotrochozoa</taxon>
        <taxon>Mollusca</taxon>
        <taxon>Cephalopoda</taxon>
        <taxon>Coleoidea</taxon>
        <taxon>Octopodiformes</taxon>
        <taxon>Octopoda</taxon>
        <taxon>Incirrata</taxon>
        <taxon>Octopodidae</taxon>
        <taxon>Octopus</taxon>
    </lineage>
</organism>
<proteinExistence type="predicted"/>
<reference evidence="1" key="1">
    <citation type="submission" date="2023-08" db="EMBL/GenBank/DDBJ databases">
        <authorList>
            <person name="Alioto T."/>
            <person name="Alioto T."/>
            <person name="Gomez Garrido J."/>
        </authorList>
    </citation>
    <scope>NUCLEOTIDE SEQUENCE</scope>
</reference>
<sequence length="122" mass="14490">MTEEELEKIVENYLALEEEEVKKKPATIKRRIGVPSRLTKEKIEEEKEKVKKMNFATATGATTRKVNTENLQRHKQMVEREGNETLFIAPKQLQEKVERRTIIYKTLKAKEKKYRLCSRIRN</sequence>
<dbReference type="Proteomes" id="UP001162480">
    <property type="component" value="Chromosome 10"/>
</dbReference>
<evidence type="ECO:0000313" key="2">
    <source>
        <dbReference type="Proteomes" id="UP001162480"/>
    </source>
</evidence>
<gene>
    <name evidence="1" type="ORF">OCTVUL_1B014326</name>
</gene>
<accession>A0AA36B9R5</accession>
<keyword evidence="2" id="KW-1185">Reference proteome</keyword>
<dbReference type="AlphaFoldDB" id="A0AA36B9R5"/>